<evidence type="ECO:0000313" key="1">
    <source>
        <dbReference type="EMBL" id="GHP02200.1"/>
    </source>
</evidence>
<sequence>MQETLFGDMVIAVYSVLDVDWQAICKAAEAAKQIPDWTAILHDLSPQEESTRTGTHQSIATAAQLIASVDWKKIRDASTVVARELAMMDYKVAIETMAMIDDDETATVNDILGTFFQNGWRSIAAIGDAFADVNWEDSVVAAESGRDNILG</sequence>
<keyword evidence="2" id="KW-1185">Reference proteome</keyword>
<dbReference type="EMBL" id="BNJQ01000003">
    <property type="protein sequence ID" value="GHP02200.1"/>
    <property type="molecule type" value="Genomic_DNA"/>
</dbReference>
<protein>
    <submittedName>
        <fullName evidence="1">Uncharacterized protein</fullName>
    </submittedName>
</protein>
<reference evidence="1" key="1">
    <citation type="submission" date="2020-10" db="EMBL/GenBank/DDBJ databases">
        <title>Unveiling of a novel bifunctional photoreceptor, Dualchrome1, isolated from a cosmopolitan green alga.</title>
        <authorList>
            <person name="Suzuki S."/>
            <person name="Kawachi M."/>
        </authorList>
    </citation>
    <scope>NUCLEOTIDE SEQUENCE</scope>
    <source>
        <strain evidence="1">NIES 2893</strain>
    </source>
</reference>
<gene>
    <name evidence="1" type="ORF">PPROV_000095700</name>
</gene>
<evidence type="ECO:0000313" key="2">
    <source>
        <dbReference type="Proteomes" id="UP000660262"/>
    </source>
</evidence>
<organism evidence="1 2">
    <name type="scientific">Pycnococcus provasolii</name>
    <dbReference type="NCBI Taxonomy" id="41880"/>
    <lineage>
        <taxon>Eukaryota</taxon>
        <taxon>Viridiplantae</taxon>
        <taxon>Chlorophyta</taxon>
        <taxon>Pseudoscourfieldiophyceae</taxon>
        <taxon>Pseudoscourfieldiales</taxon>
        <taxon>Pycnococcaceae</taxon>
        <taxon>Pycnococcus</taxon>
    </lineage>
</organism>
<accession>A0A830H858</accession>
<dbReference type="Proteomes" id="UP000660262">
    <property type="component" value="Unassembled WGS sequence"/>
</dbReference>
<name>A0A830H858_9CHLO</name>
<dbReference type="AlphaFoldDB" id="A0A830H858"/>
<proteinExistence type="predicted"/>
<comment type="caution">
    <text evidence="1">The sequence shown here is derived from an EMBL/GenBank/DDBJ whole genome shotgun (WGS) entry which is preliminary data.</text>
</comment>